<dbReference type="InterPro" id="IPR046357">
    <property type="entry name" value="PPIase_dom_sf"/>
</dbReference>
<comment type="caution">
    <text evidence="1">The sequence shown here is derived from an EMBL/GenBank/DDBJ whole genome shotgun (WGS) entry which is preliminary data.</text>
</comment>
<reference evidence="1 2" key="1">
    <citation type="journal article" date="2020" name="ISME J.">
        <title>Comparative genomics reveals insights into cyanobacterial evolution and habitat adaptation.</title>
        <authorList>
            <person name="Chen M.Y."/>
            <person name="Teng W.K."/>
            <person name="Zhao L."/>
            <person name="Hu C.X."/>
            <person name="Zhou Y.K."/>
            <person name="Han B.P."/>
            <person name="Song L.R."/>
            <person name="Shu W.S."/>
        </authorList>
    </citation>
    <scope>NUCLEOTIDE SEQUENCE [LARGE SCALE GENOMIC DNA]</scope>
    <source>
        <strain evidence="1 2">FACHB-260</strain>
    </source>
</reference>
<dbReference type="Gene3D" id="3.10.50.40">
    <property type="match status" value="1"/>
</dbReference>
<keyword evidence="1" id="KW-0413">Isomerase</keyword>
<gene>
    <name evidence="1" type="ORF">H6G18_01900</name>
</gene>
<dbReference type="SUPFAM" id="SSF109998">
    <property type="entry name" value="Triger factor/SurA peptide-binding domain-like"/>
    <property type="match status" value="1"/>
</dbReference>
<evidence type="ECO:0000313" key="2">
    <source>
        <dbReference type="Proteomes" id="UP000607281"/>
    </source>
</evidence>
<evidence type="ECO:0000313" key="1">
    <source>
        <dbReference type="EMBL" id="MBD2342901.1"/>
    </source>
</evidence>
<organism evidence="1 2">
    <name type="scientific">Anabaena subtropica FACHB-260</name>
    <dbReference type="NCBI Taxonomy" id="2692884"/>
    <lineage>
        <taxon>Bacteria</taxon>
        <taxon>Bacillati</taxon>
        <taxon>Cyanobacteriota</taxon>
        <taxon>Cyanophyceae</taxon>
        <taxon>Nostocales</taxon>
        <taxon>Nostocaceae</taxon>
        <taxon>Anabaena</taxon>
    </lineage>
</organism>
<protein>
    <submittedName>
        <fullName evidence="1">Peptidylprolyl isomerase</fullName>
    </submittedName>
</protein>
<accession>A0ABR8CI34</accession>
<dbReference type="RefSeq" id="WP_190405381.1">
    <property type="nucleotide sequence ID" value="NZ_JACJRF010000002.1"/>
</dbReference>
<sequence length="245" mass="28175">MTRTLNITSSDIVHHLKLSYQVPEIIEAIASQKIIQEAAQEAKITVTPEEIQQQGDTFRLTQKLVKAQDTLIWLEKHSLSEHDFEASVCNQILAQKLAHHLFASQVEQFFYQNQLDYVTAVTYEVIFNDKDVALEMFYAVEEGEICFPDIARMYIPEPELRCVYGYQGSKNRKDFCPEIAASVFAATPPQILKPIVTSKGVHLIWLEEILQPKLDEKLREKIISELFSVWLKKENDSLKIAFKSD</sequence>
<dbReference type="SUPFAM" id="SSF54534">
    <property type="entry name" value="FKBP-like"/>
    <property type="match status" value="1"/>
</dbReference>
<proteinExistence type="predicted"/>
<dbReference type="InterPro" id="IPR027304">
    <property type="entry name" value="Trigger_fact/SurA_dom_sf"/>
</dbReference>
<dbReference type="Gene3D" id="1.10.4030.10">
    <property type="entry name" value="Porin chaperone SurA, peptide-binding domain"/>
    <property type="match status" value="1"/>
</dbReference>
<dbReference type="EMBL" id="JACJRF010000002">
    <property type="protein sequence ID" value="MBD2342901.1"/>
    <property type="molecule type" value="Genomic_DNA"/>
</dbReference>
<dbReference type="Proteomes" id="UP000607281">
    <property type="component" value="Unassembled WGS sequence"/>
</dbReference>
<dbReference type="GO" id="GO:0016853">
    <property type="term" value="F:isomerase activity"/>
    <property type="evidence" value="ECO:0007669"/>
    <property type="project" value="UniProtKB-KW"/>
</dbReference>
<keyword evidence="2" id="KW-1185">Reference proteome</keyword>
<name>A0ABR8CI34_9NOST</name>